<dbReference type="GO" id="GO:0016342">
    <property type="term" value="C:catenin complex"/>
    <property type="evidence" value="ECO:0007669"/>
    <property type="project" value="TreeGrafter"/>
</dbReference>
<dbReference type="InterPro" id="IPR039808">
    <property type="entry name" value="Cadherin"/>
</dbReference>
<evidence type="ECO:0000256" key="5">
    <source>
        <dbReference type="PROSITE-ProRule" id="PRU00043"/>
    </source>
</evidence>
<evidence type="ECO:0000313" key="7">
    <source>
        <dbReference type="EMBL" id="CEK49596.1"/>
    </source>
</evidence>
<dbReference type="InterPro" id="IPR020894">
    <property type="entry name" value="Cadherin_CS"/>
</dbReference>
<name>A0A0B6Y1A1_9EUPU</name>
<sequence>AKNNYNLVLLAKDRGTPSRNASLAVNVAINPAITGDIKFNYSFTTPENVPRGTVIGSIDITDGRTVSAYTISTGNYDNAFNIQLKGNNGELTAMNNLDRETYIIYSLLIYATTDVDTLIITVEVLVTDLNDNPPKFDVSTLVLAVPENSPIGTLVTTVHCTDLDTDAINRNNILYLQSPGPSLFGIDQAGHLTLTSVPDFESMPSISFDIIASDNQTFTTNLKVNVRIIDAD</sequence>
<organism evidence="7">
    <name type="scientific">Arion vulgaris</name>
    <dbReference type="NCBI Taxonomy" id="1028688"/>
    <lineage>
        <taxon>Eukaryota</taxon>
        <taxon>Metazoa</taxon>
        <taxon>Spiralia</taxon>
        <taxon>Lophotrochozoa</taxon>
        <taxon>Mollusca</taxon>
        <taxon>Gastropoda</taxon>
        <taxon>Heterobranchia</taxon>
        <taxon>Euthyneura</taxon>
        <taxon>Panpulmonata</taxon>
        <taxon>Eupulmonata</taxon>
        <taxon>Stylommatophora</taxon>
        <taxon>Helicina</taxon>
        <taxon>Arionoidea</taxon>
        <taxon>Arionidae</taxon>
        <taxon>Arion</taxon>
    </lineage>
</organism>
<dbReference type="Gene3D" id="2.60.40.60">
    <property type="entry name" value="Cadherins"/>
    <property type="match status" value="2"/>
</dbReference>
<dbReference type="PROSITE" id="PS00232">
    <property type="entry name" value="CADHERIN_1"/>
    <property type="match status" value="1"/>
</dbReference>
<proteinExistence type="predicted"/>
<evidence type="ECO:0000256" key="2">
    <source>
        <dbReference type="ARBA" id="ARBA00022737"/>
    </source>
</evidence>
<accession>A0A0B6Y1A1</accession>
<evidence type="ECO:0000256" key="3">
    <source>
        <dbReference type="ARBA" id="ARBA00022837"/>
    </source>
</evidence>
<dbReference type="InterPro" id="IPR015919">
    <property type="entry name" value="Cadherin-like_sf"/>
</dbReference>
<dbReference type="CDD" id="cd11304">
    <property type="entry name" value="Cadherin_repeat"/>
    <property type="match status" value="2"/>
</dbReference>
<dbReference type="GO" id="GO:0045296">
    <property type="term" value="F:cadherin binding"/>
    <property type="evidence" value="ECO:0007669"/>
    <property type="project" value="TreeGrafter"/>
</dbReference>
<evidence type="ECO:0000259" key="6">
    <source>
        <dbReference type="PROSITE" id="PS50268"/>
    </source>
</evidence>
<dbReference type="InterPro" id="IPR002126">
    <property type="entry name" value="Cadherin-like_dom"/>
</dbReference>
<keyword evidence="4" id="KW-0472">Membrane</keyword>
<feature type="non-terminal residue" evidence="7">
    <location>
        <position position="232"/>
    </location>
</feature>
<keyword evidence="3 5" id="KW-0106">Calcium</keyword>
<dbReference type="PROSITE" id="PS50268">
    <property type="entry name" value="CADHERIN_2"/>
    <property type="match status" value="2"/>
</dbReference>
<comment type="subcellular location">
    <subcellularLocation>
        <location evidence="1">Membrane</location>
    </subcellularLocation>
</comment>
<dbReference type="SMART" id="SM00112">
    <property type="entry name" value="CA"/>
    <property type="match status" value="2"/>
</dbReference>
<feature type="domain" description="Cadherin" evidence="6">
    <location>
        <begin position="37"/>
        <end position="136"/>
    </location>
</feature>
<dbReference type="SUPFAM" id="SSF49313">
    <property type="entry name" value="Cadherin-like"/>
    <property type="match status" value="2"/>
</dbReference>
<dbReference type="GO" id="GO:0008013">
    <property type="term" value="F:beta-catenin binding"/>
    <property type="evidence" value="ECO:0007669"/>
    <property type="project" value="TreeGrafter"/>
</dbReference>
<dbReference type="GO" id="GO:0016477">
    <property type="term" value="P:cell migration"/>
    <property type="evidence" value="ECO:0007669"/>
    <property type="project" value="TreeGrafter"/>
</dbReference>
<protein>
    <recommendedName>
        <fullName evidence="6">Cadherin domain-containing protein</fullName>
    </recommendedName>
</protein>
<feature type="non-terminal residue" evidence="7">
    <location>
        <position position="1"/>
    </location>
</feature>
<dbReference type="GO" id="GO:0007156">
    <property type="term" value="P:homophilic cell adhesion via plasma membrane adhesion molecules"/>
    <property type="evidence" value="ECO:0007669"/>
    <property type="project" value="InterPro"/>
</dbReference>
<dbReference type="EMBL" id="HACG01002731">
    <property type="protein sequence ID" value="CEK49596.1"/>
    <property type="molecule type" value="Transcribed_RNA"/>
</dbReference>
<evidence type="ECO:0000256" key="1">
    <source>
        <dbReference type="ARBA" id="ARBA00004370"/>
    </source>
</evidence>
<dbReference type="Pfam" id="PF00028">
    <property type="entry name" value="Cadherin"/>
    <property type="match status" value="2"/>
</dbReference>
<dbReference type="PANTHER" id="PTHR24027">
    <property type="entry name" value="CADHERIN-23"/>
    <property type="match status" value="1"/>
</dbReference>
<feature type="domain" description="Cadherin" evidence="6">
    <location>
        <begin position="137"/>
        <end position="232"/>
    </location>
</feature>
<dbReference type="GO" id="GO:0005509">
    <property type="term" value="F:calcium ion binding"/>
    <property type="evidence" value="ECO:0007669"/>
    <property type="project" value="UniProtKB-UniRule"/>
</dbReference>
<keyword evidence="2" id="KW-0677">Repeat</keyword>
<dbReference type="PRINTS" id="PR00205">
    <property type="entry name" value="CADHERIN"/>
</dbReference>
<gene>
    <name evidence="7" type="primary">ORF8279</name>
</gene>
<dbReference type="PANTHER" id="PTHR24027:SF442">
    <property type="entry name" value="PROTOCADHERIN-15 ISOFORM X1"/>
    <property type="match status" value="1"/>
</dbReference>
<evidence type="ECO:0000256" key="4">
    <source>
        <dbReference type="ARBA" id="ARBA00023136"/>
    </source>
</evidence>
<dbReference type="AlphaFoldDB" id="A0A0B6Y1A1"/>
<reference evidence="7" key="1">
    <citation type="submission" date="2014-12" db="EMBL/GenBank/DDBJ databases">
        <title>Insight into the proteome of Arion vulgaris.</title>
        <authorList>
            <person name="Aradska J."/>
            <person name="Bulat T."/>
            <person name="Smidak R."/>
            <person name="Sarate P."/>
            <person name="Gangsoo J."/>
            <person name="Sialana F."/>
            <person name="Bilban M."/>
            <person name="Lubec G."/>
        </authorList>
    </citation>
    <scope>NUCLEOTIDE SEQUENCE</scope>
    <source>
        <tissue evidence="7">Skin</tissue>
    </source>
</reference>